<evidence type="ECO:0000313" key="1">
    <source>
        <dbReference type="EMBL" id="RNA15652.1"/>
    </source>
</evidence>
<protein>
    <recommendedName>
        <fullName evidence="3">RNA-directed DNA polymerase from mobile element jockey-like</fullName>
    </recommendedName>
</protein>
<accession>A0A3M7QWD8</accession>
<gene>
    <name evidence="1" type="ORF">BpHYR1_042430</name>
</gene>
<dbReference type="Proteomes" id="UP000276133">
    <property type="component" value="Unassembled WGS sequence"/>
</dbReference>
<dbReference type="AlphaFoldDB" id="A0A3M7QWD8"/>
<keyword evidence="2" id="KW-1185">Reference proteome</keyword>
<dbReference type="EMBL" id="REGN01004915">
    <property type="protein sequence ID" value="RNA15652.1"/>
    <property type="molecule type" value="Genomic_DNA"/>
</dbReference>
<evidence type="ECO:0000313" key="2">
    <source>
        <dbReference type="Proteomes" id="UP000276133"/>
    </source>
</evidence>
<evidence type="ECO:0008006" key="3">
    <source>
        <dbReference type="Google" id="ProtNLM"/>
    </source>
</evidence>
<sequence length="83" mass="9643">MISIKFDESLCFNSQVEFIRSRIQDRLNIIKILSHKSWKLNGKTLVGSQKQISRGYKSNKIKARKTVYCLKEFKAVAGSKLFF</sequence>
<organism evidence="1 2">
    <name type="scientific">Brachionus plicatilis</name>
    <name type="common">Marine rotifer</name>
    <name type="synonym">Brachionus muelleri</name>
    <dbReference type="NCBI Taxonomy" id="10195"/>
    <lineage>
        <taxon>Eukaryota</taxon>
        <taxon>Metazoa</taxon>
        <taxon>Spiralia</taxon>
        <taxon>Gnathifera</taxon>
        <taxon>Rotifera</taxon>
        <taxon>Eurotatoria</taxon>
        <taxon>Monogononta</taxon>
        <taxon>Pseudotrocha</taxon>
        <taxon>Ploima</taxon>
        <taxon>Brachionidae</taxon>
        <taxon>Brachionus</taxon>
    </lineage>
</organism>
<dbReference type="OrthoDB" id="6776168at2759"/>
<name>A0A3M7QWD8_BRAPC</name>
<reference evidence="1 2" key="1">
    <citation type="journal article" date="2018" name="Sci. Rep.">
        <title>Genomic signatures of local adaptation to the degree of environmental predictability in rotifers.</title>
        <authorList>
            <person name="Franch-Gras L."/>
            <person name="Hahn C."/>
            <person name="Garcia-Roger E.M."/>
            <person name="Carmona M.J."/>
            <person name="Serra M."/>
            <person name="Gomez A."/>
        </authorList>
    </citation>
    <scope>NUCLEOTIDE SEQUENCE [LARGE SCALE GENOMIC DNA]</scope>
    <source>
        <strain evidence="1">HYR1</strain>
    </source>
</reference>
<comment type="caution">
    <text evidence="1">The sequence shown here is derived from an EMBL/GenBank/DDBJ whole genome shotgun (WGS) entry which is preliminary data.</text>
</comment>
<proteinExistence type="predicted"/>